<accession>A0A6A3AK00</accession>
<reference evidence="1" key="1">
    <citation type="submission" date="2019-09" db="EMBL/GenBank/DDBJ databases">
        <title>Draft genome information of white flower Hibiscus syriacus.</title>
        <authorList>
            <person name="Kim Y.-M."/>
        </authorList>
    </citation>
    <scope>NUCLEOTIDE SEQUENCE [LARGE SCALE GENOMIC DNA]</scope>
    <source>
        <strain evidence="1">YM2019G1</strain>
    </source>
</reference>
<dbReference type="OrthoDB" id="1883156at2759"/>
<dbReference type="AlphaFoldDB" id="A0A6A3AK00"/>
<name>A0A6A3AK00_HIBSY</name>
<dbReference type="Proteomes" id="UP000436088">
    <property type="component" value="Unassembled WGS sequence"/>
</dbReference>
<protein>
    <submittedName>
        <fullName evidence="1">Uncharacterized protein</fullName>
    </submittedName>
</protein>
<organism evidence="1 2">
    <name type="scientific">Hibiscus syriacus</name>
    <name type="common">Rose of Sharon</name>
    <dbReference type="NCBI Taxonomy" id="106335"/>
    <lineage>
        <taxon>Eukaryota</taxon>
        <taxon>Viridiplantae</taxon>
        <taxon>Streptophyta</taxon>
        <taxon>Embryophyta</taxon>
        <taxon>Tracheophyta</taxon>
        <taxon>Spermatophyta</taxon>
        <taxon>Magnoliopsida</taxon>
        <taxon>eudicotyledons</taxon>
        <taxon>Gunneridae</taxon>
        <taxon>Pentapetalae</taxon>
        <taxon>rosids</taxon>
        <taxon>malvids</taxon>
        <taxon>Malvales</taxon>
        <taxon>Malvaceae</taxon>
        <taxon>Malvoideae</taxon>
        <taxon>Hibiscus</taxon>
    </lineage>
</organism>
<sequence length="378" mass="41385">MAVSAASTVISHNRAVNCLSFPLPKHVNLAFNHQQLHSRLDLQSFSENQNVHQCKNGRIFTPSCLAKAAVSDVQLQNSNLTADAADSTWSEFAGNVSGEWDGFGADFSVEGNPIELPESVVPEAYREWEVKVYDWQTQCPTLAEPGENVMTYKNIKLLPTVGCEADAATRYSIDERNIGGVDNEVSAFAYHSSGSYTAVWPVSDNGLLELEHCLINPRDRESRMRIIQVVRVDGTKFVLGSVRVFCEQWYGPFRNGDQLGGCAIRDSAFASTAATRASDVAGVWQGPNAVASVGSSGDNFLQELKENRVMKSIRDENNLILLPKQLWCSLKESGGETCSEVGWLYDQGKAITSRCCFSSEGKLKEVSVAREATVLEGV</sequence>
<proteinExistence type="predicted"/>
<evidence type="ECO:0000313" key="2">
    <source>
        <dbReference type="Proteomes" id="UP000436088"/>
    </source>
</evidence>
<dbReference type="EMBL" id="VEPZ02001002">
    <property type="protein sequence ID" value="KAE8703102.1"/>
    <property type="molecule type" value="Genomic_DNA"/>
</dbReference>
<keyword evidence="2" id="KW-1185">Reference proteome</keyword>
<comment type="caution">
    <text evidence="1">The sequence shown here is derived from an EMBL/GenBank/DDBJ whole genome shotgun (WGS) entry which is preliminary data.</text>
</comment>
<evidence type="ECO:0000313" key="1">
    <source>
        <dbReference type="EMBL" id="KAE8703102.1"/>
    </source>
</evidence>
<gene>
    <name evidence="1" type="ORF">F3Y22_tig00110474pilonHSYRG00122</name>
</gene>